<proteinExistence type="predicted"/>
<dbReference type="Gramene" id="Kaladp0001s0159.1.v1.1">
    <property type="protein sequence ID" value="Kaladp0001s0159.1.v1.1"/>
    <property type="gene ID" value="Kaladp0001s0159.v1.1"/>
</dbReference>
<dbReference type="OMA" id="FATSECH"/>
<protein>
    <recommendedName>
        <fullName evidence="3">BZIP domain-containing protein</fullName>
    </recommendedName>
</protein>
<name>A0A7N0R8G8_KALFE</name>
<reference evidence="1" key="1">
    <citation type="submission" date="2021-01" db="UniProtKB">
        <authorList>
            <consortium name="EnsemblPlants"/>
        </authorList>
    </citation>
    <scope>IDENTIFICATION</scope>
</reference>
<dbReference type="PANTHER" id="PTHR35099:SF2">
    <property type="entry name" value="OS02G0182700 PROTEIN"/>
    <property type="match status" value="1"/>
</dbReference>
<evidence type="ECO:0000313" key="2">
    <source>
        <dbReference type="Proteomes" id="UP000594263"/>
    </source>
</evidence>
<evidence type="ECO:0000313" key="1">
    <source>
        <dbReference type="EnsemblPlants" id="Kaladp0001s0159.1.v1.1"/>
    </source>
</evidence>
<evidence type="ECO:0008006" key="3">
    <source>
        <dbReference type="Google" id="ProtNLM"/>
    </source>
</evidence>
<keyword evidence="2" id="KW-1185">Reference proteome</keyword>
<dbReference type="PANTHER" id="PTHR35099">
    <property type="entry name" value="OS02G0182700 PROTEIN"/>
    <property type="match status" value="1"/>
</dbReference>
<dbReference type="EnsemblPlants" id="Kaladp0001s0159.1.v1.1">
    <property type="protein sequence ID" value="Kaladp0001s0159.1.v1.1"/>
    <property type="gene ID" value="Kaladp0001s0159.v1.1"/>
</dbReference>
<accession>A0A7N0R8G8</accession>
<organism evidence="1 2">
    <name type="scientific">Kalanchoe fedtschenkoi</name>
    <name type="common">Lavender scallops</name>
    <name type="synonym">South American air plant</name>
    <dbReference type="NCBI Taxonomy" id="63787"/>
    <lineage>
        <taxon>Eukaryota</taxon>
        <taxon>Viridiplantae</taxon>
        <taxon>Streptophyta</taxon>
        <taxon>Embryophyta</taxon>
        <taxon>Tracheophyta</taxon>
        <taxon>Spermatophyta</taxon>
        <taxon>Magnoliopsida</taxon>
        <taxon>eudicotyledons</taxon>
        <taxon>Gunneridae</taxon>
        <taxon>Pentapetalae</taxon>
        <taxon>Saxifragales</taxon>
        <taxon>Crassulaceae</taxon>
        <taxon>Kalanchoe</taxon>
    </lineage>
</organism>
<dbReference type="AlphaFoldDB" id="A0A7N0R8G8"/>
<sequence length="270" mass="29745">MPIDEWRRTAAAEDALVADLLLRLKHSRDTWTAATAGVTKAVVASVTSSGGLAAFRWGRRRARSRPGAARFVMNKEYKDRDTRSPTTPLSWSGGGASVSVSGNGVADGCEASSMMCCRSSASRSKISAYSLANCKRVKRRKTYIELKEEEGSLLQERQNLRRDLATMRDTLTDHRMTNENLKRIKSMNVQSRSMTTSAVAENPFVYLPTSTKTSTIQGMPLALKPHDAIIETPAPLPHSFSLCDAPVAKDRESFMLPDLNMLPSIDEESF</sequence>
<dbReference type="Proteomes" id="UP000594263">
    <property type="component" value="Unplaced"/>
</dbReference>